<keyword evidence="2" id="KW-0812">Transmembrane</keyword>
<dbReference type="EMBL" id="JAQQWP010000002">
    <property type="protein sequence ID" value="KAK8129421.1"/>
    <property type="molecule type" value="Genomic_DNA"/>
</dbReference>
<sequence>MEHTPASPTQPAPAAVPQQPQKQHGAFSQPHQQSAQPSQQLAPYYAYGASPRVIPFDKNWYWAKLALTIASIIFSIILLGLGLGISLRPMDSYYSSSYAWIVIPLVIVCVVWDLAELITLFTCGRRRKTDVPQQAQQQDPQQQQKQETAHDGIHPGAHVGVDLVLWLAGIVVLLFSISSSIDGYDMGYGCNSSYYTSSSYYRHYCNADYQNALKNFYRPAHRAALAFICLLIITHFVIFVRACIEVNQRNRMRGPVIMVPSSHMSMYIVPGQQQAAMMPMMPAQTHMAPTSEKAAGSSHPQSNAAPAEGFYGPGPSPSTGHAGQAV</sequence>
<feature type="transmembrane region" description="Helical" evidence="2">
    <location>
        <begin position="61"/>
        <end position="85"/>
    </location>
</feature>
<dbReference type="AlphaFoldDB" id="A0AAW0R6I7"/>
<evidence type="ECO:0000256" key="1">
    <source>
        <dbReference type="SAM" id="MobiDB-lite"/>
    </source>
</evidence>
<accession>A0AAW0R6I7</accession>
<evidence type="ECO:0000256" key="2">
    <source>
        <dbReference type="SAM" id="Phobius"/>
    </source>
</evidence>
<dbReference type="Proteomes" id="UP001392437">
    <property type="component" value="Unassembled WGS sequence"/>
</dbReference>
<feature type="region of interest" description="Disordered" evidence="1">
    <location>
        <begin position="287"/>
        <end position="326"/>
    </location>
</feature>
<feature type="transmembrane region" description="Helical" evidence="2">
    <location>
        <begin position="163"/>
        <end position="181"/>
    </location>
</feature>
<reference evidence="3 4" key="1">
    <citation type="submission" date="2023-01" db="EMBL/GenBank/DDBJ databases">
        <title>Analysis of 21 Apiospora genomes using comparative genomics revels a genus with tremendous synthesis potential of carbohydrate active enzymes and secondary metabolites.</title>
        <authorList>
            <person name="Sorensen T."/>
        </authorList>
    </citation>
    <scope>NUCLEOTIDE SEQUENCE [LARGE SCALE GENOMIC DNA]</scope>
    <source>
        <strain evidence="3 4">CBS 117206</strain>
    </source>
</reference>
<keyword evidence="4" id="KW-1185">Reference proteome</keyword>
<comment type="caution">
    <text evidence="3">The sequence shown here is derived from an EMBL/GenBank/DDBJ whole genome shotgun (WGS) entry which is preliminary data.</text>
</comment>
<proteinExistence type="predicted"/>
<feature type="compositionally biased region" description="Polar residues" evidence="1">
    <location>
        <begin position="317"/>
        <end position="326"/>
    </location>
</feature>
<feature type="region of interest" description="Disordered" evidence="1">
    <location>
        <begin position="1"/>
        <end position="32"/>
    </location>
</feature>
<evidence type="ECO:0000313" key="3">
    <source>
        <dbReference type="EMBL" id="KAK8129421.1"/>
    </source>
</evidence>
<name>A0AAW0R6I7_9PEZI</name>
<gene>
    <name evidence="3" type="ORF">PG999_001801</name>
</gene>
<evidence type="ECO:0000313" key="4">
    <source>
        <dbReference type="Proteomes" id="UP001392437"/>
    </source>
</evidence>
<keyword evidence="2" id="KW-0472">Membrane</keyword>
<evidence type="ECO:0008006" key="5">
    <source>
        <dbReference type="Google" id="ProtNLM"/>
    </source>
</evidence>
<keyword evidence="2" id="KW-1133">Transmembrane helix</keyword>
<feature type="transmembrane region" description="Helical" evidence="2">
    <location>
        <begin position="97"/>
        <end position="118"/>
    </location>
</feature>
<feature type="transmembrane region" description="Helical" evidence="2">
    <location>
        <begin position="223"/>
        <end position="244"/>
    </location>
</feature>
<organism evidence="3 4">
    <name type="scientific">Apiospora kogelbergensis</name>
    <dbReference type="NCBI Taxonomy" id="1337665"/>
    <lineage>
        <taxon>Eukaryota</taxon>
        <taxon>Fungi</taxon>
        <taxon>Dikarya</taxon>
        <taxon>Ascomycota</taxon>
        <taxon>Pezizomycotina</taxon>
        <taxon>Sordariomycetes</taxon>
        <taxon>Xylariomycetidae</taxon>
        <taxon>Amphisphaeriales</taxon>
        <taxon>Apiosporaceae</taxon>
        <taxon>Apiospora</taxon>
    </lineage>
</organism>
<protein>
    <recommendedName>
        <fullName evidence="5">MARVEL domain-containing protein</fullName>
    </recommendedName>
</protein>